<evidence type="ECO:0000256" key="2">
    <source>
        <dbReference type="SAM" id="SignalP"/>
    </source>
</evidence>
<feature type="compositionally biased region" description="Polar residues" evidence="1">
    <location>
        <begin position="74"/>
        <end position="91"/>
    </location>
</feature>
<keyword evidence="2" id="KW-0732">Signal</keyword>
<dbReference type="AlphaFoldDB" id="A0AAD1YVT5"/>
<dbReference type="Proteomes" id="UP000834106">
    <property type="component" value="Chromosome 2"/>
</dbReference>
<organism evidence="3 4">
    <name type="scientific">Fraxinus pennsylvanica</name>
    <dbReference type="NCBI Taxonomy" id="56036"/>
    <lineage>
        <taxon>Eukaryota</taxon>
        <taxon>Viridiplantae</taxon>
        <taxon>Streptophyta</taxon>
        <taxon>Embryophyta</taxon>
        <taxon>Tracheophyta</taxon>
        <taxon>Spermatophyta</taxon>
        <taxon>Magnoliopsida</taxon>
        <taxon>eudicotyledons</taxon>
        <taxon>Gunneridae</taxon>
        <taxon>Pentapetalae</taxon>
        <taxon>asterids</taxon>
        <taxon>lamiids</taxon>
        <taxon>Lamiales</taxon>
        <taxon>Oleaceae</taxon>
        <taxon>Oleeae</taxon>
        <taxon>Fraxinus</taxon>
    </lineage>
</organism>
<proteinExistence type="predicted"/>
<sequence length="110" mass="12271">MAHFKTLFLLSLLFAVVLVNSYRASADNEPGVAQTQGGAQVDNHGGGDGRRPIWRRCRYPHCKEGVHGDETHQAETQTKSGETESTNTNESGDGHKPYKPKHCKYWPHCH</sequence>
<feature type="signal peptide" evidence="2">
    <location>
        <begin position="1"/>
        <end position="21"/>
    </location>
</feature>
<evidence type="ECO:0000256" key="1">
    <source>
        <dbReference type="SAM" id="MobiDB-lite"/>
    </source>
</evidence>
<reference evidence="3" key="1">
    <citation type="submission" date="2023-05" db="EMBL/GenBank/DDBJ databases">
        <authorList>
            <person name="Huff M."/>
        </authorList>
    </citation>
    <scope>NUCLEOTIDE SEQUENCE</scope>
</reference>
<evidence type="ECO:0000313" key="3">
    <source>
        <dbReference type="EMBL" id="CAI9756840.1"/>
    </source>
</evidence>
<evidence type="ECO:0000313" key="4">
    <source>
        <dbReference type="Proteomes" id="UP000834106"/>
    </source>
</evidence>
<gene>
    <name evidence="3" type="ORF">FPE_LOCUS4270</name>
</gene>
<accession>A0AAD1YVT5</accession>
<dbReference type="EMBL" id="OU503037">
    <property type="protein sequence ID" value="CAI9756840.1"/>
    <property type="molecule type" value="Genomic_DNA"/>
</dbReference>
<name>A0AAD1YVT5_9LAMI</name>
<protein>
    <submittedName>
        <fullName evidence="3">Uncharacterized protein</fullName>
    </submittedName>
</protein>
<feature type="region of interest" description="Disordered" evidence="1">
    <location>
        <begin position="26"/>
        <end position="100"/>
    </location>
</feature>
<keyword evidence="4" id="KW-1185">Reference proteome</keyword>
<feature type="chain" id="PRO_5041919053" evidence="2">
    <location>
        <begin position="22"/>
        <end position="110"/>
    </location>
</feature>
<feature type="compositionally biased region" description="Basic and acidic residues" evidence="1">
    <location>
        <begin position="61"/>
        <end position="73"/>
    </location>
</feature>